<organism evidence="2 3">
    <name type="scientific">Rotaria sordida</name>
    <dbReference type="NCBI Taxonomy" id="392033"/>
    <lineage>
        <taxon>Eukaryota</taxon>
        <taxon>Metazoa</taxon>
        <taxon>Spiralia</taxon>
        <taxon>Gnathifera</taxon>
        <taxon>Rotifera</taxon>
        <taxon>Eurotatoria</taxon>
        <taxon>Bdelloidea</taxon>
        <taxon>Philodinida</taxon>
        <taxon>Philodinidae</taxon>
        <taxon>Rotaria</taxon>
    </lineage>
</organism>
<name>A0A820DVS6_9BILA</name>
<comment type="caution">
    <text evidence="2">The sequence shown here is derived from an EMBL/GenBank/DDBJ whole genome shotgun (WGS) entry which is preliminary data.</text>
</comment>
<accession>A0A820DVS6</accession>
<feature type="non-terminal residue" evidence="2">
    <location>
        <position position="1"/>
    </location>
</feature>
<feature type="region of interest" description="Disordered" evidence="1">
    <location>
        <begin position="1"/>
        <end position="25"/>
    </location>
</feature>
<protein>
    <submittedName>
        <fullName evidence="2">Uncharacterized protein</fullName>
    </submittedName>
</protein>
<sequence length="51" mass="5672">TVYQSFNMSDIERMESPPPTATQTSRPTCGVLIICYDRLKCSNGAPNFTTE</sequence>
<dbReference type="AlphaFoldDB" id="A0A820DVS6"/>
<evidence type="ECO:0000256" key="1">
    <source>
        <dbReference type="SAM" id="MobiDB-lite"/>
    </source>
</evidence>
<evidence type="ECO:0000313" key="2">
    <source>
        <dbReference type="EMBL" id="CAF4237233.1"/>
    </source>
</evidence>
<evidence type="ECO:0000313" key="3">
    <source>
        <dbReference type="Proteomes" id="UP000663836"/>
    </source>
</evidence>
<dbReference type="Proteomes" id="UP000663836">
    <property type="component" value="Unassembled WGS sequence"/>
</dbReference>
<dbReference type="EMBL" id="CAJOBD010019856">
    <property type="protein sequence ID" value="CAF4237233.1"/>
    <property type="molecule type" value="Genomic_DNA"/>
</dbReference>
<reference evidence="2" key="1">
    <citation type="submission" date="2021-02" db="EMBL/GenBank/DDBJ databases">
        <authorList>
            <person name="Nowell W R."/>
        </authorList>
    </citation>
    <scope>NUCLEOTIDE SEQUENCE</scope>
</reference>
<gene>
    <name evidence="2" type="ORF">JBS370_LOCUS38150</name>
</gene>
<proteinExistence type="predicted"/>